<evidence type="ECO:0000313" key="4">
    <source>
        <dbReference type="Proteomes" id="UP000193144"/>
    </source>
</evidence>
<dbReference type="InterPro" id="IPR056693">
    <property type="entry name" value="DUF7791"/>
</dbReference>
<organism evidence="3 4">
    <name type="scientific">Clohesyomyces aquaticus</name>
    <dbReference type="NCBI Taxonomy" id="1231657"/>
    <lineage>
        <taxon>Eukaryota</taxon>
        <taxon>Fungi</taxon>
        <taxon>Dikarya</taxon>
        <taxon>Ascomycota</taxon>
        <taxon>Pezizomycotina</taxon>
        <taxon>Dothideomycetes</taxon>
        <taxon>Pleosporomycetidae</taxon>
        <taxon>Pleosporales</taxon>
        <taxon>Lindgomycetaceae</taxon>
        <taxon>Clohesyomyces</taxon>
    </lineage>
</organism>
<protein>
    <recommendedName>
        <fullName evidence="2">NACHT domain-containing protein</fullName>
    </recommendedName>
</protein>
<feature type="domain" description="NACHT" evidence="2">
    <location>
        <begin position="334"/>
        <end position="491"/>
    </location>
</feature>
<dbReference type="Pfam" id="PF24883">
    <property type="entry name" value="NPHP3_N"/>
    <property type="match status" value="1"/>
</dbReference>
<accession>A0A1Y1Y4I4</accession>
<dbReference type="Pfam" id="PF25053">
    <property type="entry name" value="DUF7791"/>
    <property type="match status" value="1"/>
</dbReference>
<proteinExistence type="predicted"/>
<dbReference type="SUPFAM" id="SSF52540">
    <property type="entry name" value="P-loop containing nucleoside triphosphate hydrolases"/>
    <property type="match status" value="1"/>
</dbReference>
<dbReference type="PROSITE" id="PS50837">
    <property type="entry name" value="NACHT"/>
    <property type="match status" value="1"/>
</dbReference>
<evidence type="ECO:0000256" key="1">
    <source>
        <dbReference type="ARBA" id="ARBA00022737"/>
    </source>
</evidence>
<dbReference type="Proteomes" id="UP000193144">
    <property type="component" value="Unassembled WGS sequence"/>
</dbReference>
<dbReference type="AlphaFoldDB" id="A0A1Y1Y4I4"/>
<reference evidence="3 4" key="1">
    <citation type="submission" date="2016-07" db="EMBL/GenBank/DDBJ databases">
        <title>Pervasive Adenine N6-methylation of Active Genes in Fungi.</title>
        <authorList>
            <consortium name="DOE Joint Genome Institute"/>
            <person name="Mondo S.J."/>
            <person name="Dannebaum R.O."/>
            <person name="Kuo R.C."/>
            <person name="Labutti K."/>
            <person name="Haridas S."/>
            <person name="Kuo A."/>
            <person name="Salamov A."/>
            <person name="Ahrendt S.R."/>
            <person name="Lipzen A."/>
            <person name="Sullivan W."/>
            <person name="Andreopoulos W.B."/>
            <person name="Clum A."/>
            <person name="Lindquist E."/>
            <person name="Daum C."/>
            <person name="Ramamoorthy G.K."/>
            <person name="Gryganskyi A."/>
            <person name="Culley D."/>
            <person name="Magnuson J.K."/>
            <person name="James T.Y."/>
            <person name="O'Malley M.A."/>
            <person name="Stajich J.E."/>
            <person name="Spatafora J.W."/>
            <person name="Visel A."/>
            <person name="Grigoriev I.V."/>
        </authorList>
    </citation>
    <scope>NUCLEOTIDE SEQUENCE [LARGE SCALE GENOMIC DNA]</scope>
    <source>
        <strain evidence="3 4">CBS 115471</strain>
    </source>
</reference>
<dbReference type="PANTHER" id="PTHR10039:SF5">
    <property type="entry name" value="NACHT DOMAIN-CONTAINING PROTEIN"/>
    <property type="match status" value="1"/>
</dbReference>
<dbReference type="Gene3D" id="3.40.50.300">
    <property type="entry name" value="P-loop containing nucleotide triphosphate hydrolases"/>
    <property type="match status" value="1"/>
</dbReference>
<dbReference type="InterPro" id="IPR027417">
    <property type="entry name" value="P-loop_NTPase"/>
</dbReference>
<keyword evidence="1" id="KW-0677">Repeat</keyword>
<gene>
    <name evidence="3" type="ORF">BCR34DRAFT_608794</name>
</gene>
<keyword evidence="4" id="KW-1185">Reference proteome</keyword>
<evidence type="ECO:0000259" key="2">
    <source>
        <dbReference type="PROSITE" id="PS50837"/>
    </source>
</evidence>
<evidence type="ECO:0000313" key="3">
    <source>
        <dbReference type="EMBL" id="ORX92514.1"/>
    </source>
</evidence>
<dbReference type="InterPro" id="IPR056884">
    <property type="entry name" value="NPHP3-like_N"/>
</dbReference>
<dbReference type="InterPro" id="IPR007111">
    <property type="entry name" value="NACHT_NTPase"/>
</dbReference>
<sequence length="975" mass="112645">MVLDPLVAVGLAGNLVQFLDFSCKLFSETRKIYRTGIGAAEETREISQVTTNLRDLSSKLSSDFHGRQRGSNTAVQDFKLYSIASDCTRCADELLEALEKITTKDPPTLWKSFQMCLKTVWKQDRIEAMELRLDRLRSDLILAMQAMLSKNSSTVIAMLNELRETNRQLDASLSARIDDVKTGMVDALRKLLSEMQRQQSESTALINEEKFKDSQNKETFQLAEKHVHLGVIKSGSGIAEEVTESGEQSRIGPRNNRSKIQSPLQNEVDVQLLSQELSQNAECTKTIASELKLLSMLRYTTMEFRHSKIAEAHPNTFRQVFASRLRPWLESKDPIFWISGKAGSGKSTLMKYLIHNHETEVYLKSWAGNLGLIMSSYFFWINGTEIQRSQEGLIRSILYDILRRYPQLARPTFPDRWRLLSRHRKYDRHPFSRIELLEAFQRLVKHIGSSARICLFIDGLDEYDGDHEDLIQVIRNTADMPSVKLCVASRPWNVFESAFGRSTIHKLYLEQVNARDIRLYVKNKLQDRPDFIALQGRNDQAEALVNELIEKANGVFLWVYLVTRSLIQGLQNFDRISDMQRRLRSFPDDLDELFNRMLSSLDPIYQKQAARAFQLALSACRPMTALNYWFADVEEEASDFSIRQPVKALSDEELRSRNHEISKRLNARCKGFLEISTSQSEQYSFETRVDFLHRTVKDFLMTKSIQKLLSEWMPTDFDADLVLCRTILAEIKTTSSPVVQRDSPKKELVDDFFHSLTLYQRRHGVLLKDLLNDLLQTLSVLASSGLVAQQHRLSHNQREPWSTWGHRSFLVYAVSWDLYEVVATGIDDLVTRGEMERVEKETLLDTVLYSRRDRFQTQLVPNPRILACILQYGPQPRVSITQFNKTLRRQVEWRSDTNSIFQVLKMLCENGVNLGADPSSRELLSQIFTSADVTELFSIKPIAHKPVQEVHRRRRTLFRWPWRWCSKEKVSDVLS</sequence>
<comment type="caution">
    <text evidence="3">The sequence shown here is derived from an EMBL/GenBank/DDBJ whole genome shotgun (WGS) entry which is preliminary data.</text>
</comment>
<name>A0A1Y1Y4I4_9PLEO</name>
<dbReference type="EMBL" id="MCFA01000386">
    <property type="protein sequence ID" value="ORX92514.1"/>
    <property type="molecule type" value="Genomic_DNA"/>
</dbReference>
<dbReference type="PANTHER" id="PTHR10039">
    <property type="entry name" value="AMELOGENIN"/>
    <property type="match status" value="1"/>
</dbReference>
<dbReference type="OrthoDB" id="443402at2759"/>
<dbReference type="STRING" id="1231657.A0A1Y1Y4I4"/>